<comment type="subunit">
    <text evidence="12">Component of a multi-subunit COQ enzyme complex.</text>
</comment>
<dbReference type="GO" id="GO:0071949">
    <property type="term" value="F:FAD binding"/>
    <property type="evidence" value="ECO:0007669"/>
    <property type="project" value="InterPro"/>
</dbReference>
<dbReference type="GO" id="GO:0120538">
    <property type="term" value="F:2-methoxy-6-polyprenolphenol 4-hydroxylase activity"/>
    <property type="evidence" value="ECO:0007669"/>
    <property type="project" value="UniProtKB-EC"/>
</dbReference>
<keyword evidence="11 12" id="KW-0472">Membrane</keyword>
<evidence type="ECO:0000259" key="13">
    <source>
        <dbReference type="Pfam" id="PF01494"/>
    </source>
</evidence>
<dbReference type="STRING" id="400727.A0A2T7P052"/>
<comment type="cofactor">
    <cofactor evidence="1 12">
        <name>FAD</name>
        <dbReference type="ChEBI" id="CHEBI:57692"/>
    </cofactor>
</comment>
<comment type="catalytic activity">
    <reaction evidence="12">
        <text>a 2-methoxy-6-(all-trans-polyprenyl)phenol + 2 reduced [2Fe-2S]-[ferredoxin] + O2 + 2 H(+) = a 2-methoxy-6-(all-trans-polyprenyl)benzene-1,4-diol + 2 oxidized [2Fe-2S]-[ferredoxin] + H2O</text>
        <dbReference type="Rhea" id="RHEA:81183"/>
        <dbReference type="Rhea" id="RHEA-COMP:9551"/>
        <dbReference type="Rhea" id="RHEA-COMP:10000"/>
        <dbReference type="Rhea" id="RHEA-COMP:10001"/>
        <dbReference type="Rhea" id="RHEA-COMP:10858"/>
        <dbReference type="ChEBI" id="CHEBI:15377"/>
        <dbReference type="ChEBI" id="CHEBI:15378"/>
        <dbReference type="ChEBI" id="CHEBI:15379"/>
        <dbReference type="ChEBI" id="CHEBI:33737"/>
        <dbReference type="ChEBI" id="CHEBI:33738"/>
        <dbReference type="ChEBI" id="CHEBI:62731"/>
        <dbReference type="ChEBI" id="CHEBI:84166"/>
        <dbReference type="EC" id="1.14.15.46"/>
    </reaction>
</comment>
<gene>
    <name evidence="14" type="ORF">C0Q70_14469</name>
</gene>
<evidence type="ECO:0000256" key="7">
    <source>
        <dbReference type="ARBA" id="ARBA00022946"/>
    </source>
</evidence>
<proteinExistence type="inferred from homology"/>
<dbReference type="Gene3D" id="3.50.50.60">
    <property type="entry name" value="FAD/NAD(P)-binding domain"/>
    <property type="match status" value="2"/>
</dbReference>
<dbReference type="SUPFAM" id="SSF51905">
    <property type="entry name" value="FAD/NAD(P)-binding domain"/>
    <property type="match status" value="1"/>
</dbReference>
<dbReference type="EMBL" id="PZQS01000008">
    <property type="protein sequence ID" value="PVD26791.1"/>
    <property type="molecule type" value="Genomic_DNA"/>
</dbReference>
<evidence type="ECO:0000256" key="11">
    <source>
        <dbReference type="ARBA" id="ARBA00023136"/>
    </source>
</evidence>
<dbReference type="GO" id="GO:0031314">
    <property type="term" value="C:extrinsic component of mitochondrial inner membrane"/>
    <property type="evidence" value="ECO:0007669"/>
    <property type="project" value="UniProtKB-UniRule"/>
</dbReference>
<dbReference type="HAMAP" id="MF_03193">
    <property type="entry name" value="COQ6_monooxygenase"/>
    <property type="match status" value="1"/>
</dbReference>
<dbReference type="AlphaFoldDB" id="A0A2T7P052"/>
<keyword evidence="15" id="KW-1185">Reference proteome</keyword>
<comment type="pathway">
    <text evidence="12">Cofactor biosynthesis; ubiquinone biosynthesis.</text>
</comment>
<dbReference type="Pfam" id="PF01494">
    <property type="entry name" value="FAD_binding_3"/>
    <property type="match status" value="2"/>
</dbReference>
<keyword evidence="7" id="KW-0809">Transit peptide</keyword>
<accession>A0A2T7P052</accession>
<evidence type="ECO:0000256" key="3">
    <source>
        <dbReference type="ARBA" id="ARBA00022630"/>
    </source>
</evidence>
<evidence type="ECO:0000256" key="10">
    <source>
        <dbReference type="ARBA" id="ARBA00023128"/>
    </source>
</evidence>
<comment type="catalytic activity">
    <reaction evidence="12">
        <text>a 4-hydroxy-3-(all-trans-polyprenyl)benzoate + 2 reduced [2Fe-2S]-[ferredoxin] + O2 + 2 H(+) = a 3,4-dihydroxy-5-(all-trans-polyprenyl)benzoate + 2 oxidized [2Fe-2S]-[ferredoxin] + H2O</text>
        <dbReference type="Rhea" id="RHEA:81195"/>
        <dbReference type="Rhea" id="RHEA-COMP:9514"/>
        <dbReference type="Rhea" id="RHEA-COMP:10000"/>
        <dbReference type="Rhea" id="RHEA-COMP:10001"/>
        <dbReference type="Rhea" id="RHEA-COMP:10930"/>
        <dbReference type="ChEBI" id="CHEBI:15377"/>
        <dbReference type="ChEBI" id="CHEBI:15378"/>
        <dbReference type="ChEBI" id="CHEBI:15379"/>
        <dbReference type="ChEBI" id="CHEBI:33737"/>
        <dbReference type="ChEBI" id="CHEBI:33738"/>
        <dbReference type="ChEBI" id="CHEBI:64694"/>
        <dbReference type="ChEBI" id="CHEBI:78396"/>
        <dbReference type="EC" id="1.14.15.45"/>
    </reaction>
</comment>
<dbReference type="PANTHER" id="PTHR43876:SF7">
    <property type="entry name" value="UBIQUINONE BIOSYNTHESIS MONOOXYGENASE COQ6, MITOCHONDRIAL"/>
    <property type="match status" value="1"/>
</dbReference>
<evidence type="ECO:0000256" key="6">
    <source>
        <dbReference type="ARBA" id="ARBA00022827"/>
    </source>
</evidence>
<dbReference type="PROSITE" id="PS01304">
    <property type="entry name" value="UBIH"/>
    <property type="match status" value="1"/>
</dbReference>
<keyword evidence="6 12" id="KW-0274">FAD</keyword>
<keyword evidence="5 12" id="KW-0999">Mitochondrion inner membrane</keyword>
<dbReference type="InterPro" id="IPR018168">
    <property type="entry name" value="Ubi_Hdrlase_CS"/>
</dbReference>
<evidence type="ECO:0000256" key="5">
    <source>
        <dbReference type="ARBA" id="ARBA00022792"/>
    </source>
</evidence>
<dbReference type="GO" id="GO:0106364">
    <property type="term" value="F:4-hydroxy-3-all-trans-polyprenylbenzoate oxygenase activity"/>
    <property type="evidence" value="ECO:0007669"/>
    <property type="project" value="UniProtKB-EC"/>
</dbReference>
<dbReference type="GO" id="GO:0016712">
    <property type="term" value="F:oxidoreductase activity, acting on paired donors, with incorporation or reduction of molecular oxygen, reduced flavin or flavoprotein as one donor, and incorporation of one atom of oxygen"/>
    <property type="evidence" value="ECO:0007669"/>
    <property type="project" value="UniProtKB-UniRule"/>
</dbReference>
<dbReference type="FunFam" id="3.50.50.60:FF:000021">
    <property type="entry name" value="Ubiquinone biosynthesis monooxygenase COQ6"/>
    <property type="match status" value="1"/>
</dbReference>
<feature type="domain" description="FAD-binding" evidence="13">
    <location>
        <begin position="363"/>
        <end position="424"/>
    </location>
</feature>
<evidence type="ECO:0000256" key="12">
    <source>
        <dbReference type="HAMAP-Rule" id="MF_03193"/>
    </source>
</evidence>
<dbReference type="InterPro" id="IPR051205">
    <property type="entry name" value="UbiH/COQ6_monooxygenase"/>
</dbReference>
<keyword evidence="4 12" id="KW-0831">Ubiquinone biosynthesis</keyword>
<evidence type="ECO:0000313" key="14">
    <source>
        <dbReference type="EMBL" id="PVD26791.1"/>
    </source>
</evidence>
<evidence type="ECO:0000256" key="1">
    <source>
        <dbReference type="ARBA" id="ARBA00001974"/>
    </source>
</evidence>
<protein>
    <recommendedName>
        <fullName evidence="12">Ubiquinone biosynthesis monooxygenase COQ6, mitochondrial</fullName>
        <ecNumber evidence="12">1.14.15.45</ecNumber>
    </recommendedName>
    <alternativeName>
        <fullName evidence="12">2-methoxy-6-polyprenolphenol 4-hydroxylase</fullName>
        <ecNumber evidence="12">1.14.15.46</ecNumber>
    </alternativeName>
</protein>
<dbReference type="Proteomes" id="UP000245119">
    <property type="component" value="Linkage Group LG8"/>
</dbReference>
<dbReference type="OrthoDB" id="683240at2759"/>
<dbReference type="EC" id="1.14.15.45" evidence="12"/>
<dbReference type="InterPro" id="IPR036188">
    <property type="entry name" value="FAD/NAD-bd_sf"/>
</dbReference>
<comment type="subcellular location">
    <subcellularLocation>
        <location evidence="12">Mitochondrion inner membrane</location>
        <topology evidence="12">Peripheral membrane protein</topology>
        <orientation evidence="12">Matrix side</orientation>
    </subcellularLocation>
</comment>
<organism evidence="14 15">
    <name type="scientific">Pomacea canaliculata</name>
    <name type="common">Golden apple snail</name>
    <dbReference type="NCBI Taxonomy" id="400727"/>
    <lineage>
        <taxon>Eukaryota</taxon>
        <taxon>Metazoa</taxon>
        <taxon>Spiralia</taxon>
        <taxon>Lophotrochozoa</taxon>
        <taxon>Mollusca</taxon>
        <taxon>Gastropoda</taxon>
        <taxon>Caenogastropoda</taxon>
        <taxon>Architaenioglossa</taxon>
        <taxon>Ampullarioidea</taxon>
        <taxon>Ampullariidae</taxon>
        <taxon>Pomacea</taxon>
    </lineage>
</organism>
<keyword evidence="10 12" id="KW-0496">Mitochondrion</keyword>
<keyword evidence="9 12" id="KW-0503">Monooxygenase</keyword>
<dbReference type="FunFam" id="3.50.50.60:FF:000086">
    <property type="entry name" value="Ubiquinone biosynthesis monooxygenase COQ6, mitochondrial"/>
    <property type="match status" value="1"/>
</dbReference>
<dbReference type="InterPro" id="IPR010971">
    <property type="entry name" value="UbiH/COQ6"/>
</dbReference>
<evidence type="ECO:0000256" key="9">
    <source>
        <dbReference type="ARBA" id="ARBA00023033"/>
    </source>
</evidence>
<evidence type="ECO:0000256" key="4">
    <source>
        <dbReference type="ARBA" id="ARBA00022688"/>
    </source>
</evidence>
<dbReference type="InterPro" id="IPR002938">
    <property type="entry name" value="FAD-bd"/>
</dbReference>
<dbReference type="EC" id="1.14.15.46" evidence="12"/>
<evidence type="ECO:0000256" key="8">
    <source>
        <dbReference type="ARBA" id="ARBA00023002"/>
    </source>
</evidence>
<evidence type="ECO:0000313" key="15">
    <source>
        <dbReference type="Proteomes" id="UP000245119"/>
    </source>
</evidence>
<dbReference type="PANTHER" id="PTHR43876">
    <property type="entry name" value="UBIQUINONE BIOSYNTHESIS MONOOXYGENASE COQ6, MITOCHONDRIAL"/>
    <property type="match status" value="1"/>
</dbReference>
<evidence type="ECO:0000256" key="2">
    <source>
        <dbReference type="ARBA" id="ARBA00005349"/>
    </source>
</evidence>
<sequence>MTATRVTALRIGSRHMRTSLRQLSTIPFSSSDSDVADVVIAGGGMVGAAMACALGKSYSNSFAGKRIVLLEAASDRGNFMLPDHFSNRTCALSPATVSLLSRFGAWQEIEKMRCWPVRRMQVWESCSNAMITFGQEELMEPLAFIVENDVILAAILKCLEQAPVSVNIRYRTSALSFQMPGLEASGKTRSKHPWVTVSLPGGKEIKTPLLIGADGAQSAVRTAARFHTVGWNYKQTAVVATLQLSEITENTVAWQRFLPTGPIALLPLSNEHSSLIWTTTPEHADHLLKLSPDSFVDAVNDALWHDRDMDTFVNKAHSSFMGLLQSLIPAEVITRQLPPTVLGLGEGTRACFPLSLVHSSCYVRPRLALIGDAAHRLHPLAGQGVNLGFGDVSCLTSVLEDALSCGSDIGSLAHLLSYETKRQRNNLPVLATIDGLQRLYNTHLMPVVLLRSLGLSAVNAAESLKVRAEQCFLQQVTMLFIFAVYCVLVSSELS</sequence>
<reference evidence="14 15" key="1">
    <citation type="submission" date="2018-04" db="EMBL/GenBank/DDBJ databases">
        <title>The genome of golden apple snail Pomacea canaliculata provides insight into stress tolerance and invasive adaptation.</title>
        <authorList>
            <person name="Liu C."/>
            <person name="Liu B."/>
            <person name="Ren Y."/>
            <person name="Zhang Y."/>
            <person name="Wang H."/>
            <person name="Li S."/>
            <person name="Jiang F."/>
            <person name="Yin L."/>
            <person name="Zhang G."/>
            <person name="Qian W."/>
            <person name="Fan W."/>
        </authorList>
    </citation>
    <scope>NUCLEOTIDE SEQUENCE [LARGE SCALE GENOMIC DNA]</scope>
    <source>
        <strain evidence="14">SZHN2017</strain>
        <tissue evidence="14">Muscle</tissue>
    </source>
</reference>
<name>A0A2T7P052_POMCA</name>
<comment type="function">
    <text evidence="12">FAD-dependent monooxygenase required for two non-consecutive steps during ubiquinone biosynthesis. Required for the C5-ring hydroxylation during ubiquinone biosynthesis by catalyzing the hydroxylation of 4-hydroxy-3-(all-trans-polyprenyl)benzoic acid to 3,4-dihydroxy-5-(all-trans-polyprenyl)benzoic acid. Also acts downstream of coq4, for the C1-hydroxylation during ubiquinone biosynthesis by catalyzing the hydroxylation of 2-methoxy-6-(all-trans-polyprenyl)phenol to 2-methoxy-6-(all-trans-polyprenyl)benzene-1,4-diol. The electrons required for the hydroxylation reaction are funneled indirectly to coq6 from NADPH via a ferredoxin/ferredoxin reductase system.</text>
</comment>
<feature type="domain" description="FAD-binding" evidence="13">
    <location>
        <begin position="36"/>
        <end position="289"/>
    </location>
</feature>
<dbReference type="UniPathway" id="UPA00232"/>
<comment type="similarity">
    <text evidence="2 12">Belongs to the UbiH/COQ6 family.</text>
</comment>
<keyword evidence="3 12" id="KW-0285">Flavoprotein</keyword>
<dbReference type="PRINTS" id="PR00420">
    <property type="entry name" value="RNGMNOXGNASE"/>
</dbReference>
<dbReference type="FunFam" id="3.30.9.10:FF:000111">
    <property type="entry name" value="Ubiquinone biosynthesis monooxygenase COQ6, mitochondrial"/>
    <property type="match status" value="1"/>
</dbReference>
<dbReference type="NCBIfam" id="TIGR01988">
    <property type="entry name" value="Ubi-OHases"/>
    <property type="match status" value="1"/>
</dbReference>
<dbReference type="InterPro" id="IPR000689">
    <property type="entry name" value="UbQ_mOase_COQ6"/>
</dbReference>
<comment type="caution">
    <text evidence="14">The sequence shown here is derived from an EMBL/GenBank/DDBJ whole genome shotgun (WGS) entry which is preliminary data.</text>
</comment>
<keyword evidence="8 12" id="KW-0560">Oxidoreductase</keyword>